<feature type="disulfide bond" evidence="16">
    <location>
        <begin position="200"/>
        <end position="244"/>
    </location>
</feature>
<feature type="active site" description="Proton acceptor" evidence="14">
    <location>
        <position position="77"/>
    </location>
</feature>
<evidence type="ECO:0000256" key="2">
    <source>
        <dbReference type="ARBA" id="ARBA00005689"/>
    </source>
</evidence>
<comment type="pathway">
    <text evidence="1 13">Amino-acid biosynthesis; L-lysine biosynthesis via AAA pathway; L-lysine from L-alpha-aminoadipate (fungal route): step 3/3.</text>
</comment>
<dbReference type="Gene3D" id="3.40.50.720">
    <property type="entry name" value="NAD(P)-binding Rossmann-like Domain"/>
    <property type="match status" value="2"/>
</dbReference>
<dbReference type="Proteomes" id="UP000807306">
    <property type="component" value="Unassembled WGS sequence"/>
</dbReference>
<keyword evidence="9 13" id="KW-0457">Lysine biosynthesis</keyword>
<proteinExistence type="inferred from homology"/>
<gene>
    <name evidence="19" type="ORF">CPB83DRAFT_813306</name>
</gene>
<dbReference type="AlphaFoldDB" id="A0A9P6EFU6"/>
<keyword evidence="6 13" id="KW-0028">Amino-acid biosynthesis</keyword>
<feature type="domain" description="Alanine dehydrogenase/pyridine nucleotide transhydrogenase N-terminal" evidence="18">
    <location>
        <begin position="7"/>
        <end position="141"/>
    </location>
</feature>
<keyword evidence="8 13" id="KW-0520">NAD</keyword>
<dbReference type="PANTHER" id="PTHR11133">
    <property type="entry name" value="SACCHAROPINE DEHYDROGENASE"/>
    <property type="match status" value="1"/>
</dbReference>
<name>A0A9P6EFU6_9AGAR</name>
<evidence type="ECO:0000259" key="18">
    <source>
        <dbReference type="SMART" id="SM01003"/>
    </source>
</evidence>
<evidence type="ECO:0000256" key="3">
    <source>
        <dbReference type="ARBA" id="ARBA00011245"/>
    </source>
</evidence>
<comment type="catalytic activity">
    <reaction evidence="12 13">
        <text>L-saccharopine + NAD(+) + H2O = L-lysine + 2-oxoglutarate + NADH + H(+)</text>
        <dbReference type="Rhea" id="RHEA:12440"/>
        <dbReference type="ChEBI" id="CHEBI:15377"/>
        <dbReference type="ChEBI" id="CHEBI:15378"/>
        <dbReference type="ChEBI" id="CHEBI:16810"/>
        <dbReference type="ChEBI" id="CHEBI:32551"/>
        <dbReference type="ChEBI" id="CHEBI:57540"/>
        <dbReference type="ChEBI" id="CHEBI:57945"/>
        <dbReference type="ChEBI" id="CHEBI:57951"/>
        <dbReference type="EC" id="1.5.1.7"/>
    </reaction>
</comment>
<dbReference type="SMART" id="SM01003">
    <property type="entry name" value="AlaDh_PNT_N"/>
    <property type="match status" value="1"/>
</dbReference>
<evidence type="ECO:0000256" key="11">
    <source>
        <dbReference type="ARBA" id="ARBA00033228"/>
    </source>
</evidence>
<feature type="binding site" evidence="15">
    <location>
        <begin position="198"/>
        <end position="199"/>
    </location>
    <ligand>
        <name>NAD(+)</name>
        <dbReference type="ChEBI" id="CHEBI:57540"/>
    </ligand>
</feature>
<dbReference type="OrthoDB" id="265306at2759"/>
<dbReference type="CDD" id="cd12188">
    <property type="entry name" value="SDH"/>
    <property type="match status" value="1"/>
</dbReference>
<dbReference type="InterPro" id="IPR007698">
    <property type="entry name" value="AlaDH/PNT_NAD(H)-bd"/>
</dbReference>
<keyword evidence="7 13" id="KW-0560">Oxidoreductase</keyword>
<evidence type="ECO:0000313" key="20">
    <source>
        <dbReference type="Proteomes" id="UP000807306"/>
    </source>
</evidence>
<evidence type="ECO:0000256" key="10">
    <source>
        <dbReference type="ARBA" id="ARBA00023157"/>
    </source>
</evidence>
<feature type="binding site" evidence="15">
    <location>
        <position position="226"/>
    </location>
    <ligand>
        <name>NAD(+)</name>
        <dbReference type="ChEBI" id="CHEBI:57540"/>
    </ligand>
</feature>
<feature type="binding site" evidence="15">
    <location>
        <position position="129"/>
    </location>
    <ligand>
        <name>NAD(+)</name>
        <dbReference type="ChEBI" id="CHEBI:57540"/>
    </ligand>
</feature>
<feature type="binding site" evidence="15">
    <location>
        <position position="246"/>
    </location>
    <ligand>
        <name>NAD(+)</name>
        <dbReference type="ChEBI" id="CHEBI:57540"/>
    </ligand>
</feature>
<dbReference type="InterPro" id="IPR007886">
    <property type="entry name" value="AlaDH/PNT_N"/>
</dbReference>
<evidence type="ECO:0000256" key="13">
    <source>
        <dbReference type="PIRNR" id="PIRNR018250"/>
    </source>
</evidence>
<dbReference type="GO" id="GO:0005737">
    <property type="term" value="C:cytoplasm"/>
    <property type="evidence" value="ECO:0007669"/>
    <property type="project" value="TreeGrafter"/>
</dbReference>
<dbReference type="PIRSF" id="PIRSF018250">
    <property type="entry name" value="Saccharopine_DH_Lys"/>
    <property type="match status" value="1"/>
</dbReference>
<protein>
    <recommendedName>
        <fullName evidence="5 13">Saccharopine dehydrogenase [NAD(+), L-lysine-forming]</fullName>
        <shortName evidence="13">SDH</shortName>
        <ecNumber evidence="4 13">1.5.1.7</ecNumber>
    </recommendedName>
    <alternativeName>
        <fullName evidence="11 13">Lysine--2-oxoglutarate reductase</fullName>
    </alternativeName>
</protein>
<dbReference type="InterPro" id="IPR036291">
    <property type="entry name" value="NAD(P)-bd_dom_sf"/>
</dbReference>
<dbReference type="EC" id="1.5.1.7" evidence="4 13"/>
<evidence type="ECO:0000256" key="4">
    <source>
        <dbReference type="ARBA" id="ARBA00012847"/>
    </source>
</evidence>
<evidence type="ECO:0000256" key="5">
    <source>
        <dbReference type="ARBA" id="ARBA00021221"/>
    </source>
</evidence>
<evidence type="ECO:0000256" key="9">
    <source>
        <dbReference type="ARBA" id="ARBA00023154"/>
    </source>
</evidence>
<evidence type="ECO:0000256" key="15">
    <source>
        <dbReference type="PIRSR" id="PIRSR018250-3"/>
    </source>
</evidence>
<dbReference type="SUPFAM" id="SSF51735">
    <property type="entry name" value="NAD(P)-binding Rossmann-fold domains"/>
    <property type="match status" value="1"/>
</dbReference>
<reference evidence="19" key="1">
    <citation type="submission" date="2020-11" db="EMBL/GenBank/DDBJ databases">
        <authorList>
            <consortium name="DOE Joint Genome Institute"/>
            <person name="Ahrendt S."/>
            <person name="Riley R."/>
            <person name="Andreopoulos W."/>
            <person name="Labutti K."/>
            <person name="Pangilinan J."/>
            <person name="Ruiz-Duenas F.J."/>
            <person name="Barrasa J.M."/>
            <person name="Sanchez-Garcia M."/>
            <person name="Camarero S."/>
            <person name="Miyauchi S."/>
            <person name="Serrano A."/>
            <person name="Linde D."/>
            <person name="Babiker R."/>
            <person name="Drula E."/>
            <person name="Ayuso-Fernandez I."/>
            <person name="Pacheco R."/>
            <person name="Padilla G."/>
            <person name="Ferreira P."/>
            <person name="Barriuso J."/>
            <person name="Kellner H."/>
            <person name="Castanera R."/>
            <person name="Alfaro M."/>
            <person name="Ramirez L."/>
            <person name="Pisabarro A.G."/>
            <person name="Kuo A."/>
            <person name="Tritt A."/>
            <person name="Lipzen A."/>
            <person name="He G."/>
            <person name="Yan M."/>
            <person name="Ng V."/>
            <person name="Cullen D."/>
            <person name="Martin F."/>
            <person name="Rosso M.-N."/>
            <person name="Henrissat B."/>
            <person name="Hibbett D."/>
            <person name="Martinez A.T."/>
            <person name="Grigoriev I.V."/>
        </authorList>
    </citation>
    <scope>NUCLEOTIDE SEQUENCE</scope>
    <source>
        <strain evidence="19">CBS 506.95</strain>
    </source>
</reference>
<dbReference type="Pfam" id="PF05222">
    <property type="entry name" value="AlaDh_PNT_N"/>
    <property type="match status" value="1"/>
</dbReference>
<keyword evidence="20" id="KW-1185">Reference proteome</keyword>
<evidence type="ECO:0000256" key="1">
    <source>
        <dbReference type="ARBA" id="ARBA00004884"/>
    </source>
</evidence>
<comment type="caution">
    <text evidence="19">The sequence shown here is derived from an EMBL/GenBank/DDBJ whole genome shotgun (WGS) entry which is preliminary data.</text>
</comment>
<evidence type="ECO:0000256" key="16">
    <source>
        <dbReference type="PIRSR" id="PIRSR018250-4"/>
    </source>
</evidence>
<dbReference type="GO" id="GO:0004754">
    <property type="term" value="F:saccharopine dehydrogenase (NAD+, L-lysine-forming) activity"/>
    <property type="evidence" value="ECO:0007669"/>
    <property type="project" value="UniProtKB-EC"/>
</dbReference>
<dbReference type="FunFam" id="3.40.50.720:FF:000217">
    <property type="entry name" value="Saccharopine dehydrogenase [NAD(+), L-lysine-forming]"/>
    <property type="match status" value="1"/>
</dbReference>
<feature type="binding site" evidence="15">
    <location>
        <position position="222"/>
    </location>
    <ligand>
        <name>NAD(+)</name>
        <dbReference type="ChEBI" id="CHEBI:57540"/>
    </ligand>
</feature>
<dbReference type="PANTHER" id="PTHR11133:SF23">
    <property type="entry name" value="SACCHAROPINE DEHYDROGENASE [NAD(+), L-LYSINE-FORMING]"/>
    <property type="match status" value="1"/>
</dbReference>
<dbReference type="GO" id="GO:0019878">
    <property type="term" value="P:lysine biosynthetic process via aminoadipic acid"/>
    <property type="evidence" value="ECO:0007669"/>
    <property type="project" value="TreeGrafter"/>
</dbReference>
<evidence type="ECO:0000256" key="12">
    <source>
        <dbReference type="ARBA" id="ARBA00047860"/>
    </source>
</evidence>
<accession>A0A9P6EFU6</accession>
<dbReference type="InterPro" id="IPR051168">
    <property type="entry name" value="AASS"/>
</dbReference>
<feature type="binding site" evidence="15">
    <location>
        <begin position="316"/>
        <end position="319"/>
    </location>
    <ligand>
        <name>NAD(+)</name>
        <dbReference type="ChEBI" id="CHEBI:57540"/>
    </ligand>
</feature>
<dbReference type="EMBL" id="MU157850">
    <property type="protein sequence ID" value="KAF9528776.1"/>
    <property type="molecule type" value="Genomic_DNA"/>
</dbReference>
<evidence type="ECO:0000256" key="14">
    <source>
        <dbReference type="PIRSR" id="PIRSR018250-1"/>
    </source>
</evidence>
<evidence type="ECO:0000259" key="17">
    <source>
        <dbReference type="SMART" id="SM01002"/>
    </source>
</evidence>
<evidence type="ECO:0000256" key="6">
    <source>
        <dbReference type="ARBA" id="ARBA00022605"/>
    </source>
</evidence>
<comment type="subunit">
    <text evidence="3">Monomer.</text>
</comment>
<feature type="active site" description="Proton donor" evidence="14">
    <location>
        <position position="95"/>
    </location>
</feature>
<dbReference type="SUPFAM" id="SSF52283">
    <property type="entry name" value="Formate/glycerate dehydrogenase catalytic domain-like"/>
    <property type="match status" value="1"/>
</dbReference>
<sequence>MARPSLWLRCETKQFERRTALTPDSAKKLVEAGFHVYVERDKQRIFKDAEYESVGCNLVDHSSWTTAPNSIPILGLKELPESALPLTHDHIHFGHCYKKQSGWSQHLARFYNGGGTLYDLEYLTDGQGRRVAAFGFHAGFAGAAVGALVFASRRSNEGAVDAGELAPFESEEALVNEAKGRLGEKIRDVNVLVIGALGRCGRGAVDLFRRVGVNEENIKKWDMAETAQGGPFQEILDVDIFVNCIYLNLKIPPFTTNQFIAGAGQNRRLSVIVDVSCDTTNPFNPLPIYNISTTFAKPTVLVDVGDGNPPLHVVSIDQLPSLVPREASHQFSTDLLPSLLELPSRRKSVVWLNAEKVFRENIQLAVEIEG</sequence>
<evidence type="ECO:0000313" key="19">
    <source>
        <dbReference type="EMBL" id="KAF9528776.1"/>
    </source>
</evidence>
<comment type="similarity">
    <text evidence="2 13">Belongs to the AlaDH/PNT family.</text>
</comment>
<evidence type="ECO:0000256" key="7">
    <source>
        <dbReference type="ARBA" id="ARBA00023002"/>
    </source>
</evidence>
<dbReference type="InterPro" id="IPR027281">
    <property type="entry name" value="Lys1"/>
</dbReference>
<dbReference type="SMART" id="SM01002">
    <property type="entry name" value="AlaDh_PNT_C"/>
    <property type="match status" value="1"/>
</dbReference>
<feature type="binding site" evidence="15">
    <location>
        <position position="275"/>
    </location>
    <ligand>
        <name>NAD(+)</name>
        <dbReference type="ChEBI" id="CHEBI:57540"/>
    </ligand>
</feature>
<keyword evidence="10" id="KW-1015">Disulfide bond</keyword>
<feature type="domain" description="Alanine dehydrogenase/pyridine nucleotide transhydrogenase NAD(H)-binding" evidence="17">
    <location>
        <begin position="174"/>
        <end position="315"/>
    </location>
</feature>
<organism evidence="19 20">
    <name type="scientific">Crepidotus variabilis</name>
    <dbReference type="NCBI Taxonomy" id="179855"/>
    <lineage>
        <taxon>Eukaryota</taxon>
        <taxon>Fungi</taxon>
        <taxon>Dikarya</taxon>
        <taxon>Basidiomycota</taxon>
        <taxon>Agaricomycotina</taxon>
        <taxon>Agaricomycetes</taxon>
        <taxon>Agaricomycetidae</taxon>
        <taxon>Agaricales</taxon>
        <taxon>Agaricineae</taxon>
        <taxon>Crepidotaceae</taxon>
        <taxon>Crepidotus</taxon>
    </lineage>
</organism>
<evidence type="ECO:0000256" key="8">
    <source>
        <dbReference type="ARBA" id="ARBA00023027"/>
    </source>
</evidence>